<evidence type="ECO:0000256" key="1">
    <source>
        <dbReference type="SAM" id="MobiDB-lite"/>
    </source>
</evidence>
<feature type="compositionally biased region" description="Basic and acidic residues" evidence="1">
    <location>
        <begin position="1"/>
        <end position="11"/>
    </location>
</feature>
<gene>
    <name evidence="2" type="primary">OSJNBa0081P02.8</name>
</gene>
<evidence type="ECO:0008006" key="4">
    <source>
        <dbReference type="Google" id="ProtNLM"/>
    </source>
</evidence>
<feature type="region of interest" description="Disordered" evidence="1">
    <location>
        <begin position="1"/>
        <end position="24"/>
    </location>
</feature>
<dbReference type="AlphaFoldDB" id="Q10PR0"/>
<proteinExistence type="predicted"/>
<evidence type="ECO:0000313" key="3">
    <source>
        <dbReference type="Proteomes" id="UP000000763"/>
    </source>
</evidence>
<feature type="region of interest" description="Disordered" evidence="1">
    <location>
        <begin position="39"/>
        <end position="102"/>
    </location>
</feature>
<accession>Q10PR0</accession>
<organism evidence="2 3">
    <name type="scientific">Oryza sativa subsp. japonica</name>
    <name type="common">Rice</name>
    <dbReference type="NCBI Taxonomy" id="39947"/>
    <lineage>
        <taxon>Eukaryota</taxon>
        <taxon>Viridiplantae</taxon>
        <taxon>Streptophyta</taxon>
        <taxon>Embryophyta</taxon>
        <taxon>Tracheophyta</taxon>
        <taxon>Spermatophyta</taxon>
        <taxon>Magnoliopsida</taxon>
        <taxon>Liliopsida</taxon>
        <taxon>Poales</taxon>
        <taxon>Poaceae</taxon>
        <taxon>BOP clade</taxon>
        <taxon>Oryzoideae</taxon>
        <taxon>Oryzeae</taxon>
        <taxon>Oryzinae</taxon>
        <taxon>Oryza</taxon>
        <taxon>Oryza sativa</taxon>
    </lineage>
</organism>
<sequence length="102" mass="10750">MARRRMGEEGKGGGLGLKDGNVGLGTDLGRSRRELALRLAAKTAPGGDAGEREKGGKRGRERGLAPCFFGKRRRGAGASQHREEGSASVPWRLARGVAGPRK</sequence>
<name>Q10PR0_ORYSJ</name>
<dbReference type="Proteomes" id="UP000000763">
    <property type="component" value="Chromosome 3"/>
</dbReference>
<reference evidence="3" key="2">
    <citation type="journal article" date="2008" name="Nucleic Acids Res.">
        <title>The rice annotation project database (RAP-DB): 2008 update.</title>
        <authorList>
            <consortium name="The rice annotation project (RAP)"/>
        </authorList>
    </citation>
    <scope>GENOME REANNOTATION</scope>
    <source>
        <strain evidence="3">cv. Nipponbare</strain>
    </source>
</reference>
<protein>
    <recommendedName>
        <fullName evidence="4">Transposon protein, putative, unclassified</fullName>
    </recommendedName>
</protein>
<reference evidence="3" key="1">
    <citation type="journal article" date="2005" name="Nature">
        <title>The map-based sequence of the rice genome.</title>
        <authorList>
            <consortium name="International rice genome sequencing project (IRGSP)"/>
            <person name="Matsumoto T."/>
            <person name="Wu J."/>
            <person name="Kanamori H."/>
            <person name="Katayose Y."/>
            <person name="Fujisawa M."/>
            <person name="Namiki N."/>
            <person name="Mizuno H."/>
            <person name="Yamamoto K."/>
            <person name="Antonio B.A."/>
            <person name="Baba T."/>
            <person name="Sakata K."/>
            <person name="Nagamura Y."/>
            <person name="Aoki H."/>
            <person name="Arikawa K."/>
            <person name="Arita K."/>
            <person name="Bito T."/>
            <person name="Chiden Y."/>
            <person name="Fujitsuka N."/>
            <person name="Fukunaka R."/>
            <person name="Hamada M."/>
            <person name="Harada C."/>
            <person name="Hayashi A."/>
            <person name="Hijishita S."/>
            <person name="Honda M."/>
            <person name="Hosokawa S."/>
            <person name="Ichikawa Y."/>
            <person name="Idonuma A."/>
            <person name="Iijima M."/>
            <person name="Ikeda M."/>
            <person name="Ikeno M."/>
            <person name="Ito K."/>
            <person name="Ito S."/>
            <person name="Ito T."/>
            <person name="Ito Y."/>
            <person name="Ito Y."/>
            <person name="Iwabuchi A."/>
            <person name="Kamiya K."/>
            <person name="Karasawa W."/>
            <person name="Kurita K."/>
            <person name="Katagiri S."/>
            <person name="Kikuta A."/>
            <person name="Kobayashi H."/>
            <person name="Kobayashi N."/>
            <person name="Machita K."/>
            <person name="Maehara T."/>
            <person name="Masukawa M."/>
            <person name="Mizubayashi T."/>
            <person name="Mukai Y."/>
            <person name="Nagasaki H."/>
            <person name="Nagata Y."/>
            <person name="Naito S."/>
            <person name="Nakashima M."/>
            <person name="Nakama Y."/>
            <person name="Nakamichi Y."/>
            <person name="Nakamura M."/>
            <person name="Meguro A."/>
            <person name="Negishi M."/>
            <person name="Ohta I."/>
            <person name="Ohta T."/>
            <person name="Okamoto M."/>
            <person name="Ono N."/>
            <person name="Saji S."/>
            <person name="Sakaguchi M."/>
            <person name="Sakai K."/>
            <person name="Shibata M."/>
            <person name="Shimokawa T."/>
            <person name="Song J."/>
            <person name="Takazaki Y."/>
            <person name="Terasawa K."/>
            <person name="Tsugane M."/>
            <person name="Tsuji K."/>
            <person name="Ueda S."/>
            <person name="Waki K."/>
            <person name="Yamagata H."/>
            <person name="Yamamoto M."/>
            <person name="Yamamoto S."/>
            <person name="Yamane H."/>
            <person name="Yoshiki S."/>
            <person name="Yoshihara R."/>
            <person name="Yukawa K."/>
            <person name="Zhong H."/>
            <person name="Yano M."/>
            <person name="Yuan Q."/>
            <person name="Ouyang S."/>
            <person name="Liu J."/>
            <person name="Jones K.M."/>
            <person name="Gansberger K."/>
            <person name="Moffat K."/>
            <person name="Hill J."/>
            <person name="Bera J."/>
            <person name="Fadrosh D."/>
            <person name="Jin S."/>
            <person name="Johri S."/>
            <person name="Kim M."/>
            <person name="Overton L."/>
            <person name="Reardon M."/>
            <person name="Tsitrin T."/>
            <person name="Vuong H."/>
            <person name="Weaver B."/>
            <person name="Ciecko A."/>
            <person name="Tallon L."/>
            <person name="Jackson J."/>
            <person name="Pai G."/>
            <person name="Aken S.V."/>
            <person name="Utterback T."/>
            <person name="Reidmuller S."/>
            <person name="Feldblyum T."/>
            <person name="Hsiao J."/>
            <person name="Zismann V."/>
            <person name="Iobst S."/>
            <person name="de Vazeille A.R."/>
            <person name="Buell C.R."/>
            <person name="Ying K."/>
            <person name="Li Y."/>
            <person name="Lu T."/>
            <person name="Huang Y."/>
            <person name="Zhao Q."/>
            <person name="Feng Q."/>
            <person name="Zhang L."/>
            <person name="Zhu J."/>
            <person name="Weng Q."/>
            <person name="Mu J."/>
            <person name="Lu Y."/>
            <person name="Fan D."/>
            <person name="Liu Y."/>
            <person name="Guan J."/>
            <person name="Zhang Y."/>
            <person name="Yu S."/>
            <person name="Liu X."/>
            <person name="Zhang Y."/>
            <person name="Hong G."/>
            <person name="Han B."/>
            <person name="Choisne N."/>
            <person name="Demange N."/>
            <person name="Orjeda G."/>
            <person name="Samain S."/>
            <person name="Cattolico L."/>
            <person name="Pelletier E."/>
            <person name="Couloux A."/>
            <person name="Segurens B."/>
            <person name="Wincker P."/>
            <person name="D'Hont A."/>
            <person name="Scarpelli C."/>
            <person name="Weissenbach J."/>
            <person name="Salanoubat M."/>
            <person name="Quetier F."/>
            <person name="Yu Y."/>
            <person name="Kim H.R."/>
            <person name="Rambo T."/>
            <person name="Currie J."/>
            <person name="Collura K."/>
            <person name="Luo M."/>
            <person name="Yang T."/>
            <person name="Ammiraju J.S.S."/>
            <person name="Engler F."/>
            <person name="Soderlund C."/>
            <person name="Wing R.A."/>
            <person name="Palmer L.E."/>
            <person name="de la Bastide M."/>
            <person name="Spiegel L."/>
            <person name="Nascimento L."/>
            <person name="Zutavern T."/>
            <person name="O'Shaughnessy A."/>
            <person name="Dike S."/>
            <person name="Dedhia N."/>
            <person name="Preston R."/>
            <person name="Balija V."/>
            <person name="McCombie W.R."/>
            <person name="Chow T."/>
            <person name="Chen H."/>
            <person name="Chung M."/>
            <person name="Chen C."/>
            <person name="Shaw J."/>
            <person name="Wu H."/>
            <person name="Hsiao K."/>
            <person name="Chao Y."/>
            <person name="Chu M."/>
            <person name="Cheng C."/>
            <person name="Hour A."/>
            <person name="Lee P."/>
            <person name="Lin S."/>
            <person name="Lin Y."/>
            <person name="Liou J."/>
            <person name="Liu S."/>
            <person name="Hsing Y."/>
            <person name="Raghuvanshi S."/>
            <person name="Mohanty A."/>
            <person name="Bharti A.K."/>
            <person name="Gaur A."/>
            <person name="Gupta V."/>
            <person name="Kumar D."/>
            <person name="Ravi V."/>
            <person name="Vij S."/>
            <person name="Kapur A."/>
            <person name="Khurana P."/>
            <person name="Khurana P."/>
            <person name="Khurana J.P."/>
            <person name="Tyagi A.K."/>
            <person name="Gaikwad K."/>
            <person name="Singh A."/>
            <person name="Dalal V."/>
            <person name="Srivastava S."/>
            <person name="Dixit A."/>
            <person name="Pal A.K."/>
            <person name="Ghazi I.A."/>
            <person name="Yadav M."/>
            <person name="Pandit A."/>
            <person name="Bhargava A."/>
            <person name="Sureshbabu K."/>
            <person name="Batra K."/>
            <person name="Sharma T.R."/>
            <person name="Mohapatra T."/>
            <person name="Singh N.K."/>
            <person name="Messing J."/>
            <person name="Nelson A.B."/>
            <person name="Fuks G."/>
            <person name="Kavchok S."/>
            <person name="Keizer G."/>
            <person name="Linton E."/>
            <person name="Llaca V."/>
            <person name="Song R."/>
            <person name="Tanyolac B."/>
            <person name="Young S."/>
            <person name="Ho-Il K."/>
            <person name="Hahn J.H."/>
            <person name="Sangsakoo G."/>
            <person name="Vanavichit A."/>
            <person name="de Mattos Luiz.A.T."/>
            <person name="Zimmer P.D."/>
            <person name="Malone G."/>
            <person name="Dellagostin O."/>
            <person name="de Oliveira A.C."/>
            <person name="Bevan M."/>
            <person name="Bancroft I."/>
            <person name="Minx P."/>
            <person name="Cordum H."/>
            <person name="Wilson R."/>
            <person name="Cheng Z."/>
            <person name="Jin W."/>
            <person name="Jiang J."/>
            <person name="Leong S.A."/>
            <person name="Iwama H."/>
            <person name="Gojobori T."/>
            <person name="Itoh T."/>
            <person name="Niimura Y."/>
            <person name="Fujii Y."/>
            <person name="Habara T."/>
            <person name="Sakai H."/>
            <person name="Sato Y."/>
            <person name="Wilson G."/>
            <person name="Kumar K."/>
            <person name="McCouch S."/>
            <person name="Juretic N."/>
            <person name="Hoen D."/>
            <person name="Wright S."/>
            <person name="Bruskiewich R."/>
            <person name="Bureau T."/>
            <person name="Miyao A."/>
            <person name="Hirochika H."/>
            <person name="Nishikawa T."/>
            <person name="Kadowaki K."/>
            <person name="Sugiura M."/>
            <person name="Burr B."/>
            <person name="Sasaki T."/>
        </authorList>
    </citation>
    <scope>NUCLEOTIDE SEQUENCE [LARGE SCALE GENOMIC DNA]</scope>
    <source>
        <strain evidence="3">cv. Nipponbare</strain>
    </source>
</reference>
<dbReference type="EMBL" id="AC107226">
    <property type="protein sequence ID" value="AAN52743.1"/>
    <property type="molecule type" value="Genomic_DNA"/>
</dbReference>
<evidence type="ECO:0000313" key="2">
    <source>
        <dbReference type="EMBL" id="AAN52743.1"/>
    </source>
</evidence>
<feature type="compositionally biased region" description="Basic and acidic residues" evidence="1">
    <location>
        <begin position="49"/>
        <end position="63"/>
    </location>
</feature>